<gene>
    <name evidence="4" type="ORF">M9Y10_015018</name>
</gene>
<comment type="caution">
    <text evidence="4">The sequence shown here is derived from an EMBL/GenBank/DDBJ whole genome shotgun (WGS) entry which is preliminary data.</text>
</comment>
<dbReference type="Proteomes" id="UP001470230">
    <property type="component" value="Unassembled WGS sequence"/>
</dbReference>
<evidence type="ECO:0000259" key="3">
    <source>
        <dbReference type="PROSITE" id="PS51329"/>
    </source>
</evidence>
<dbReference type="PANTHER" id="PTHR15139:SF0">
    <property type="entry name" value="TUBULIN-SPECIFIC CHAPERONE C"/>
    <property type="match status" value="1"/>
</dbReference>
<dbReference type="Pfam" id="PF07986">
    <property type="entry name" value="TBCC"/>
    <property type="match status" value="1"/>
</dbReference>
<dbReference type="SMART" id="SM00673">
    <property type="entry name" value="CARP"/>
    <property type="match status" value="2"/>
</dbReference>
<dbReference type="PANTHER" id="PTHR15139">
    <property type="entry name" value="TUBULIN FOLDING COFACTOR C"/>
    <property type="match status" value="1"/>
</dbReference>
<accession>A0ABR2L138</accession>
<dbReference type="SUPFAM" id="SSF69340">
    <property type="entry name" value="C-terminal domain of adenylylcyclase associated protein"/>
    <property type="match status" value="1"/>
</dbReference>
<reference evidence="4 5" key="1">
    <citation type="submission" date="2024-04" db="EMBL/GenBank/DDBJ databases">
        <title>Tritrichomonas musculus Genome.</title>
        <authorList>
            <person name="Alves-Ferreira E."/>
            <person name="Grigg M."/>
            <person name="Lorenzi H."/>
            <person name="Galac M."/>
        </authorList>
    </citation>
    <scope>NUCLEOTIDE SEQUENCE [LARGE SCALE GENOMIC DNA]</scope>
    <source>
        <strain evidence="4 5">EAF2021</strain>
    </source>
</reference>
<dbReference type="EMBL" id="JAPFFF010000002">
    <property type="protein sequence ID" value="KAK8897084.1"/>
    <property type="molecule type" value="Genomic_DNA"/>
</dbReference>
<dbReference type="Gene3D" id="2.160.20.70">
    <property type="match status" value="1"/>
</dbReference>
<dbReference type="InterPro" id="IPR016098">
    <property type="entry name" value="CAP/MinC_C"/>
</dbReference>
<comment type="similarity">
    <text evidence="1">Belongs to the TBCC family.</text>
</comment>
<dbReference type="InterPro" id="IPR036223">
    <property type="entry name" value="CAP_C_sf"/>
</dbReference>
<dbReference type="InterPro" id="IPR017901">
    <property type="entry name" value="C-CAP_CF_C-like"/>
</dbReference>
<evidence type="ECO:0000256" key="2">
    <source>
        <dbReference type="ARBA" id="ARBA00023186"/>
    </source>
</evidence>
<dbReference type="PROSITE" id="PS51329">
    <property type="entry name" value="C_CAP_COFACTOR_C"/>
    <property type="match status" value="1"/>
</dbReference>
<feature type="domain" description="C-CAP/cofactor C-like" evidence="3">
    <location>
        <begin position="119"/>
        <end position="254"/>
    </location>
</feature>
<evidence type="ECO:0000313" key="5">
    <source>
        <dbReference type="Proteomes" id="UP001470230"/>
    </source>
</evidence>
<organism evidence="4 5">
    <name type="scientific">Tritrichomonas musculus</name>
    <dbReference type="NCBI Taxonomy" id="1915356"/>
    <lineage>
        <taxon>Eukaryota</taxon>
        <taxon>Metamonada</taxon>
        <taxon>Parabasalia</taxon>
        <taxon>Tritrichomonadida</taxon>
        <taxon>Tritrichomonadidae</taxon>
        <taxon>Tritrichomonas</taxon>
    </lineage>
</organism>
<evidence type="ECO:0000313" key="4">
    <source>
        <dbReference type="EMBL" id="KAK8897084.1"/>
    </source>
</evidence>
<evidence type="ECO:0000256" key="1">
    <source>
        <dbReference type="ARBA" id="ARBA00008848"/>
    </source>
</evidence>
<dbReference type="InterPro" id="IPR012945">
    <property type="entry name" value="Tubulin-bd_cofactor_C_dom"/>
</dbReference>
<dbReference type="InterPro" id="IPR027684">
    <property type="entry name" value="TBCC"/>
</dbReference>
<name>A0ABR2L138_9EUKA</name>
<proteinExistence type="inferred from homology"/>
<keyword evidence="2" id="KW-0143">Chaperone</keyword>
<protein>
    <recommendedName>
        <fullName evidence="3">C-CAP/cofactor C-like domain-containing protein</fullName>
    </recommendedName>
</protein>
<keyword evidence="5" id="KW-1185">Reference proteome</keyword>
<sequence>MSDADQLNVLLFKGDAANFQKEFEKRLNALKKEVELQKGPANAQKKETQRSELDTLSDALRKGGKMLPPFYQAKYQKALDELQKKFSSAPKPAFSFSFSNKMKPVAETSVAKKFKEEEKKESIDTELEPKSDWTLHDLKDQKIEHKCDGKHISINNLENCTLFIPNDTPSISFNNSKNCVFIVPTVAGSVHITKCDSCKFAFSMKQLRIHQTTKTDFYISVLNDPIIEKCTEVRFAPLKQNDNGPWDHVKDFDHPETDTSPNWSIISESERHVPTF</sequence>
<dbReference type="InterPro" id="IPR006599">
    <property type="entry name" value="CARP_motif"/>
</dbReference>